<proteinExistence type="predicted"/>
<dbReference type="PANTHER" id="PTHR12957:SF2">
    <property type="entry name" value="INTEGRATOR COMPLEX SUBUNIT 6"/>
    <property type="match status" value="1"/>
</dbReference>
<evidence type="ECO:0000256" key="1">
    <source>
        <dbReference type="SAM" id="MobiDB-lite"/>
    </source>
</evidence>
<sequence length="191" mass="20474">METPSSPESGACTDNLIFKGRNPFYLDPAMVICITDGGKLTSSDGVNQTLQLPIDPSTPGYDLTKEPFRWDQRLFSLLLKFPGSPHGFDKQAGVIADVANEYLITPMCEVTGGRSYIITTPKSLSNILDSLVQKFQMGVVINFEKIGGPDKPAEGTANATSGTANQAVETENEGKPNHLNNVVKPANDLSG</sequence>
<dbReference type="Proteomes" id="UP001152795">
    <property type="component" value="Unassembled WGS sequence"/>
</dbReference>
<evidence type="ECO:0000313" key="3">
    <source>
        <dbReference type="Proteomes" id="UP001152795"/>
    </source>
</evidence>
<protein>
    <submittedName>
        <fullName evidence="2">Integrator complex subunit 6 isoform X2</fullName>
    </submittedName>
</protein>
<evidence type="ECO:0000313" key="2">
    <source>
        <dbReference type="EMBL" id="CAB4015775.1"/>
    </source>
</evidence>
<feature type="region of interest" description="Disordered" evidence="1">
    <location>
        <begin position="150"/>
        <end position="191"/>
    </location>
</feature>
<dbReference type="PANTHER" id="PTHR12957">
    <property type="entry name" value="DEAD/H BOX POLYPEPTIDE 26/DICE1-RELATED"/>
    <property type="match status" value="1"/>
</dbReference>
<dbReference type="GO" id="GO:0034472">
    <property type="term" value="P:snRNA 3'-end processing"/>
    <property type="evidence" value="ECO:0007669"/>
    <property type="project" value="TreeGrafter"/>
</dbReference>
<organism evidence="2 3">
    <name type="scientific">Paramuricea clavata</name>
    <name type="common">Red gorgonian</name>
    <name type="synonym">Violescent sea-whip</name>
    <dbReference type="NCBI Taxonomy" id="317549"/>
    <lineage>
        <taxon>Eukaryota</taxon>
        <taxon>Metazoa</taxon>
        <taxon>Cnidaria</taxon>
        <taxon>Anthozoa</taxon>
        <taxon>Octocorallia</taxon>
        <taxon>Malacalcyonacea</taxon>
        <taxon>Plexauridae</taxon>
        <taxon>Paramuricea</taxon>
    </lineage>
</organism>
<dbReference type="GO" id="GO:0032039">
    <property type="term" value="C:integrator complex"/>
    <property type="evidence" value="ECO:0007669"/>
    <property type="project" value="TreeGrafter"/>
</dbReference>
<gene>
    <name evidence="2" type="ORF">PACLA_8A063766</name>
</gene>
<keyword evidence="3" id="KW-1185">Reference proteome</keyword>
<accession>A0A7D9IPP5</accession>
<comment type="caution">
    <text evidence="2">The sequence shown here is derived from an EMBL/GenBank/DDBJ whole genome shotgun (WGS) entry which is preliminary data.</text>
</comment>
<reference evidence="2" key="1">
    <citation type="submission" date="2020-04" db="EMBL/GenBank/DDBJ databases">
        <authorList>
            <person name="Alioto T."/>
            <person name="Alioto T."/>
            <person name="Gomez Garrido J."/>
        </authorList>
    </citation>
    <scope>NUCLEOTIDE SEQUENCE</scope>
    <source>
        <strain evidence="2">A484AB</strain>
    </source>
</reference>
<dbReference type="EMBL" id="CACRXK020008840">
    <property type="protein sequence ID" value="CAB4015775.1"/>
    <property type="molecule type" value="Genomic_DNA"/>
</dbReference>
<feature type="compositionally biased region" description="Polar residues" evidence="1">
    <location>
        <begin position="157"/>
        <end position="169"/>
    </location>
</feature>
<name>A0A7D9IPP5_PARCT</name>
<dbReference type="InterPro" id="IPR051113">
    <property type="entry name" value="Integrator_subunit6"/>
</dbReference>
<dbReference type="OrthoDB" id="9449012at2759"/>
<dbReference type="AlphaFoldDB" id="A0A7D9IPP5"/>